<proteinExistence type="predicted"/>
<reference evidence="3" key="1">
    <citation type="journal article" date="2014" name="Nat. Commun.">
        <title>The emerging biofuel crop Camelina sativa retains a highly undifferentiated hexaploid genome structure.</title>
        <authorList>
            <person name="Kagale S."/>
            <person name="Koh C."/>
            <person name="Nixon J."/>
            <person name="Bollina V."/>
            <person name="Clarke W.E."/>
            <person name="Tuteja R."/>
            <person name="Spillane C."/>
            <person name="Robinson S.J."/>
            <person name="Links M.G."/>
            <person name="Clarke C."/>
            <person name="Higgins E.E."/>
            <person name="Huebert T."/>
            <person name="Sharpe A.G."/>
            <person name="Parkin I.A."/>
        </authorList>
    </citation>
    <scope>NUCLEOTIDE SEQUENCE [LARGE SCALE GENOMIC DNA]</scope>
    <source>
        <strain evidence="3">cv. DH55</strain>
    </source>
</reference>
<evidence type="ECO:0000256" key="1">
    <source>
        <dbReference type="SAM" id="MobiDB-lite"/>
    </source>
</evidence>
<evidence type="ECO:0000313" key="4">
    <source>
        <dbReference type="RefSeq" id="XP_010496443.1"/>
    </source>
</evidence>
<name>A0ABM0Y6U3_CAMSA</name>
<feature type="region of interest" description="Disordered" evidence="1">
    <location>
        <begin position="158"/>
        <end position="181"/>
    </location>
</feature>
<dbReference type="Pfam" id="PF12776">
    <property type="entry name" value="Myb_DNA-bind_3"/>
    <property type="match status" value="1"/>
</dbReference>
<reference evidence="4" key="2">
    <citation type="submission" date="2025-08" db="UniProtKB">
        <authorList>
            <consortium name="RefSeq"/>
        </authorList>
    </citation>
    <scope>IDENTIFICATION</scope>
    <source>
        <tissue evidence="4">Leaf</tissue>
    </source>
</reference>
<sequence length="194" mass="22365">MDTGEGSHTETKTKKNSYNAWTYEECQELQATLVEAIKRGWRDKNGSISKATVETKILPMLNKKLKCNKTYTNYLSRMKTLRREYNVYSELLRFSSGFGWDPIRKQFTAPDDVWAAYLLGHPRHEKLRTSTFEDFEDLQLIFETVIAKGINTFGLGSDSNAETFEDEDDDLQARDDLGDDDEVDKVFVKPKLPT</sequence>
<dbReference type="InterPro" id="IPR024752">
    <property type="entry name" value="Myb/SANT-like_dom"/>
</dbReference>
<evidence type="ECO:0000313" key="3">
    <source>
        <dbReference type="Proteomes" id="UP000694864"/>
    </source>
</evidence>
<dbReference type="InterPro" id="IPR055314">
    <property type="entry name" value="At2g29880-like"/>
</dbReference>
<dbReference type="PANTHER" id="PTHR47864">
    <property type="entry name" value="TRANSMEMBRANE PROTEIN"/>
    <property type="match status" value="1"/>
</dbReference>
<gene>
    <name evidence="4" type="primary">LOC104773512</name>
</gene>
<feature type="domain" description="Myb/SANT-like" evidence="2">
    <location>
        <begin position="21"/>
        <end position="117"/>
    </location>
</feature>
<evidence type="ECO:0000259" key="2">
    <source>
        <dbReference type="Pfam" id="PF12776"/>
    </source>
</evidence>
<dbReference type="RefSeq" id="XP_010496443.1">
    <property type="nucleotide sequence ID" value="XM_010498141.1"/>
</dbReference>
<keyword evidence="3" id="KW-1185">Reference proteome</keyword>
<dbReference type="PANTHER" id="PTHR47864:SF12">
    <property type="entry name" value="MYB_SANT-LIKE DOMAIN-CONTAINING PROTEIN"/>
    <property type="match status" value="1"/>
</dbReference>
<organism evidence="3 4">
    <name type="scientific">Camelina sativa</name>
    <name type="common">False flax</name>
    <name type="synonym">Myagrum sativum</name>
    <dbReference type="NCBI Taxonomy" id="90675"/>
    <lineage>
        <taxon>Eukaryota</taxon>
        <taxon>Viridiplantae</taxon>
        <taxon>Streptophyta</taxon>
        <taxon>Embryophyta</taxon>
        <taxon>Tracheophyta</taxon>
        <taxon>Spermatophyta</taxon>
        <taxon>Magnoliopsida</taxon>
        <taxon>eudicotyledons</taxon>
        <taxon>Gunneridae</taxon>
        <taxon>Pentapetalae</taxon>
        <taxon>rosids</taxon>
        <taxon>malvids</taxon>
        <taxon>Brassicales</taxon>
        <taxon>Brassicaceae</taxon>
        <taxon>Camelineae</taxon>
        <taxon>Camelina</taxon>
    </lineage>
</organism>
<protein>
    <submittedName>
        <fullName evidence="4">Uncharacterized protein At2g29880-like</fullName>
    </submittedName>
</protein>
<dbReference type="Proteomes" id="UP000694864">
    <property type="component" value="Unplaced"/>
</dbReference>
<accession>A0ABM0Y6U3</accession>
<dbReference type="GeneID" id="104773512"/>